<gene>
    <name evidence="1" type="ORF">SRB5_65180</name>
</gene>
<evidence type="ECO:0000313" key="2">
    <source>
        <dbReference type="Proteomes" id="UP000466345"/>
    </source>
</evidence>
<organism evidence="1 2">
    <name type="scientific">Streptomyces smaragdinus</name>
    <dbReference type="NCBI Taxonomy" id="2585196"/>
    <lineage>
        <taxon>Bacteria</taxon>
        <taxon>Bacillati</taxon>
        <taxon>Actinomycetota</taxon>
        <taxon>Actinomycetes</taxon>
        <taxon>Kitasatosporales</taxon>
        <taxon>Streptomycetaceae</taxon>
        <taxon>Streptomyces</taxon>
    </lineage>
</organism>
<dbReference type="Proteomes" id="UP000466345">
    <property type="component" value="Unassembled WGS sequence"/>
</dbReference>
<comment type="caution">
    <text evidence="1">The sequence shown here is derived from an EMBL/GenBank/DDBJ whole genome shotgun (WGS) entry which is preliminary data.</text>
</comment>
<reference evidence="1 2" key="1">
    <citation type="submission" date="2019-10" db="EMBL/GenBank/DDBJ databases">
        <title>Streptomyces smaragdinus sp. nov. and Streptomyces fabii sp. nov., isolated from the gut of fungus growing-termite Macrotermes natalensis.</title>
        <authorList>
            <person name="Schwitalla J."/>
            <person name="Benndorf R."/>
            <person name="Martin K."/>
            <person name="De Beer W."/>
            <person name="Kaster A.-K."/>
            <person name="Vollmers J."/>
            <person name="Poulsen M."/>
            <person name="Beemelmanns C."/>
        </authorList>
    </citation>
    <scope>NUCLEOTIDE SEQUENCE [LARGE SCALE GENOMIC DNA]</scope>
    <source>
        <strain evidence="1 2">RB5</strain>
    </source>
</reference>
<proteinExistence type="predicted"/>
<protein>
    <submittedName>
        <fullName evidence="1">Uncharacterized protein</fullName>
    </submittedName>
</protein>
<keyword evidence="2" id="KW-1185">Reference proteome</keyword>
<sequence>MAFLILAVIVLVALSDEDCCVGCVGMLVLIGFLWLMSYR</sequence>
<dbReference type="EMBL" id="WEGJ01000051">
    <property type="protein sequence ID" value="MQY16320.1"/>
    <property type="molecule type" value="Genomic_DNA"/>
</dbReference>
<accession>A0A7K0CSB5</accession>
<evidence type="ECO:0000313" key="1">
    <source>
        <dbReference type="EMBL" id="MQY16320.1"/>
    </source>
</evidence>
<dbReference type="AlphaFoldDB" id="A0A7K0CSB5"/>
<name>A0A7K0CSB5_9ACTN</name>